<evidence type="ECO:0000313" key="2">
    <source>
        <dbReference type="EMBL" id="KAJ3104131.1"/>
    </source>
</evidence>
<accession>A0AAD5XE22</accession>
<protein>
    <recommendedName>
        <fullName evidence="4">HAUS augmin-like complex subunit 3 N-terminal domain-containing protein</fullName>
    </recommendedName>
</protein>
<evidence type="ECO:0000313" key="3">
    <source>
        <dbReference type="Proteomes" id="UP001211907"/>
    </source>
</evidence>
<name>A0AAD5XE22_9FUNG</name>
<keyword evidence="1" id="KW-0175">Coiled coil</keyword>
<dbReference type="PANTHER" id="PTHR19378">
    <property type="entry name" value="GOLGIN- RELATED"/>
    <property type="match status" value="1"/>
</dbReference>
<organism evidence="2 3">
    <name type="scientific">Physocladia obscura</name>
    <dbReference type="NCBI Taxonomy" id="109957"/>
    <lineage>
        <taxon>Eukaryota</taxon>
        <taxon>Fungi</taxon>
        <taxon>Fungi incertae sedis</taxon>
        <taxon>Chytridiomycota</taxon>
        <taxon>Chytridiomycota incertae sedis</taxon>
        <taxon>Chytridiomycetes</taxon>
        <taxon>Chytridiales</taxon>
        <taxon>Chytriomycetaceae</taxon>
        <taxon>Physocladia</taxon>
    </lineage>
</organism>
<reference evidence="2" key="1">
    <citation type="submission" date="2020-05" db="EMBL/GenBank/DDBJ databases">
        <title>Phylogenomic resolution of chytrid fungi.</title>
        <authorList>
            <person name="Stajich J.E."/>
            <person name="Amses K."/>
            <person name="Simmons R."/>
            <person name="Seto K."/>
            <person name="Myers J."/>
            <person name="Bonds A."/>
            <person name="Quandt C.A."/>
            <person name="Barry K."/>
            <person name="Liu P."/>
            <person name="Grigoriev I."/>
            <person name="Longcore J.E."/>
            <person name="James T.Y."/>
        </authorList>
    </citation>
    <scope>NUCLEOTIDE SEQUENCE</scope>
    <source>
        <strain evidence="2">JEL0513</strain>
    </source>
</reference>
<dbReference type="GO" id="GO:0005815">
    <property type="term" value="C:microtubule organizing center"/>
    <property type="evidence" value="ECO:0007669"/>
    <property type="project" value="TreeGrafter"/>
</dbReference>
<evidence type="ECO:0000256" key="1">
    <source>
        <dbReference type="SAM" id="Coils"/>
    </source>
</evidence>
<gene>
    <name evidence="2" type="ORF">HK100_004102</name>
</gene>
<dbReference type="GO" id="GO:0070652">
    <property type="term" value="C:HAUS complex"/>
    <property type="evidence" value="ECO:0007669"/>
    <property type="project" value="InterPro"/>
</dbReference>
<dbReference type="InterPro" id="IPR026206">
    <property type="entry name" value="HAUS3"/>
</dbReference>
<dbReference type="GO" id="GO:0072686">
    <property type="term" value="C:mitotic spindle"/>
    <property type="evidence" value="ECO:0007669"/>
    <property type="project" value="TreeGrafter"/>
</dbReference>
<dbReference type="AlphaFoldDB" id="A0AAD5XE22"/>
<proteinExistence type="predicted"/>
<dbReference type="Proteomes" id="UP001211907">
    <property type="component" value="Unassembled WGS sequence"/>
</dbReference>
<feature type="coiled-coil region" evidence="1">
    <location>
        <begin position="479"/>
        <end position="506"/>
    </location>
</feature>
<dbReference type="EMBL" id="JADGJH010002071">
    <property type="protein sequence ID" value="KAJ3104131.1"/>
    <property type="molecule type" value="Genomic_DNA"/>
</dbReference>
<comment type="caution">
    <text evidence="2">The sequence shown here is derived from an EMBL/GenBank/DDBJ whole genome shotgun (WGS) entry which is preliminary data.</text>
</comment>
<dbReference type="PANTHER" id="PTHR19378:SF0">
    <property type="entry name" value="HAUS AUGMIN-LIKE COMPLEX SUBUNIT 3"/>
    <property type="match status" value="1"/>
</dbReference>
<keyword evidence="3" id="KW-1185">Reference proteome</keyword>
<dbReference type="GO" id="GO:0031023">
    <property type="term" value="P:microtubule organizing center organization"/>
    <property type="evidence" value="ECO:0007669"/>
    <property type="project" value="TreeGrafter"/>
</dbReference>
<dbReference type="GO" id="GO:0051225">
    <property type="term" value="P:spindle assembly"/>
    <property type="evidence" value="ECO:0007669"/>
    <property type="project" value="InterPro"/>
</dbReference>
<sequence>MHPQVLKLAEELESLGFEFPSAKTSKIAGRNTLVIYKNGSDELQSKLEWLFDVDPQALPFLRWLSNSFNNPLQPAIDPLDSILPWNTHGEKLEPFGFSVLSEDELLAYEELLPLFADEIQEYSTNIEFYAESDPDIEFGQLLLDEIEALTQELNDLEQYSKTIRLHETSLMQTKVEIESKIAKCTQEDELVTQQIMKQDTILQNYSIKVDIAMKELYEVVNEYFEISGCDTMDNMKRNLQFLIDPKNCFLYQASADLSAFMRADENLSENLVTYYESKFNKEKGSEPKDSSHFSYAPVQARKEIVAEMNRLTEIAAIKTYSQSSQAIQFAMKSAIETNLPNLWIEVAEQSVKAPILKTDYEGKILRFKTLFRDLQNFIETLLHQQSRHQFLAIAFETEINFIKRVAHILESLATELEMKKKSVEVRMKWYKSPDFAMDKLPNRVIDGRDELMREIMQLLEIGGNGNEYQHAGAVIFTSIDSVIEKAKSLTDEIKKAEASAKMADEIKCRLSNALTSCTNKLLTVLHQFTSTAAYIHAPK</sequence>
<evidence type="ECO:0008006" key="4">
    <source>
        <dbReference type="Google" id="ProtNLM"/>
    </source>
</evidence>
<feature type="non-terminal residue" evidence="2">
    <location>
        <position position="1"/>
    </location>
</feature>